<proteinExistence type="predicted"/>
<dbReference type="Proteomes" id="UP000789706">
    <property type="component" value="Unassembled WGS sequence"/>
</dbReference>
<dbReference type="AlphaFoldDB" id="A0A9N8W2P5"/>
<name>A0A9N8W2P5_9GLOM</name>
<sequence length="52" mass="6053">MEFERFDVADIDFPPSVDTCKHKEMIMEFERFDVTDIDFTSSADTCQDKGIV</sequence>
<dbReference type="EMBL" id="CAJVPK010000211">
    <property type="protein sequence ID" value="CAG8475003.1"/>
    <property type="molecule type" value="Genomic_DNA"/>
</dbReference>
<organism evidence="1 2">
    <name type="scientific">Diversispora eburnea</name>
    <dbReference type="NCBI Taxonomy" id="1213867"/>
    <lineage>
        <taxon>Eukaryota</taxon>
        <taxon>Fungi</taxon>
        <taxon>Fungi incertae sedis</taxon>
        <taxon>Mucoromycota</taxon>
        <taxon>Glomeromycotina</taxon>
        <taxon>Glomeromycetes</taxon>
        <taxon>Diversisporales</taxon>
        <taxon>Diversisporaceae</taxon>
        <taxon>Diversispora</taxon>
    </lineage>
</organism>
<accession>A0A9N8W2P5</accession>
<gene>
    <name evidence="1" type="ORF">DEBURN_LOCUS3354</name>
</gene>
<evidence type="ECO:0000313" key="2">
    <source>
        <dbReference type="Proteomes" id="UP000789706"/>
    </source>
</evidence>
<comment type="caution">
    <text evidence="1">The sequence shown here is derived from an EMBL/GenBank/DDBJ whole genome shotgun (WGS) entry which is preliminary data.</text>
</comment>
<evidence type="ECO:0000313" key="1">
    <source>
        <dbReference type="EMBL" id="CAG8475003.1"/>
    </source>
</evidence>
<protein>
    <submittedName>
        <fullName evidence="1">994_t:CDS:1</fullName>
    </submittedName>
</protein>
<keyword evidence="2" id="KW-1185">Reference proteome</keyword>
<reference evidence="1" key="1">
    <citation type="submission" date="2021-06" db="EMBL/GenBank/DDBJ databases">
        <authorList>
            <person name="Kallberg Y."/>
            <person name="Tangrot J."/>
            <person name="Rosling A."/>
        </authorList>
    </citation>
    <scope>NUCLEOTIDE SEQUENCE</scope>
    <source>
        <strain evidence="1">AZ414A</strain>
    </source>
</reference>